<protein>
    <submittedName>
        <fullName evidence="2">Uncharacterized protein</fullName>
    </submittedName>
</protein>
<accession>A0ABQ0LQS2</accession>
<feature type="compositionally biased region" description="Basic and acidic residues" evidence="1">
    <location>
        <begin position="33"/>
        <end position="45"/>
    </location>
</feature>
<sequence length="117" mass="12945">MAASQNRPPFPPTTTTARPRRRPPSSSPRTRTPRTDTQRRPEPTPRGRPVFGSTPISETAPVATDDGEACRTDDDRWLVLPGRLLFRLQRVLPATAQPTTPSPPSLRPAPRTYLLIA</sequence>
<feature type="region of interest" description="Disordered" evidence="1">
    <location>
        <begin position="1"/>
        <end position="69"/>
    </location>
</feature>
<dbReference type="EMBL" id="DF848314">
    <property type="protein sequence ID" value="GAT53438.1"/>
    <property type="molecule type" value="Genomic_DNA"/>
</dbReference>
<proteinExistence type="predicted"/>
<reference evidence="2" key="1">
    <citation type="submission" date="2014-09" db="EMBL/GenBank/DDBJ databases">
        <title>Genome sequence of the luminous mushroom Mycena chlorophos for searching fungal bioluminescence genes.</title>
        <authorList>
            <person name="Tanaka Y."/>
            <person name="Kasuga D."/>
            <person name="Oba Y."/>
            <person name="Hase S."/>
            <person name="Sato K."/>
            <person name="Oba Y."/>
            <person name="Sakakibara Y."/>
        </authorList>
    </citation>
    <scope>NUCLEOTIDE SEQUENCE</scope>
</reference>
<evidence type="ECO:0000256" key="1">
    <source>
        <dbReference type="SAM" id="MobiDB-lite"/>
    </source>
</evidence>
<keyword evidence="3" id="KW-1185">Reference proteome</keyword>
<dbReference type="Proteomes" id="UP000815677">
    <property type="component" value="Unassembled WGS sequence"/>
</dbReference>
<gene>
    <name evidence="2" type="ORF">MCHLO_10386</name>
</gene>
<organism evidence="2 3">
    <name type="scientific">Mycena chlorophos</name>
    <name type="common">Agaric fungus</name>
    <name type="synonym">Agaricus chlorophos</name>
    <dbReference type="NCBI Taxonomy" id="658473"/>
    <lineage>
        <taxon>Eukaryota</taxon>
        <taxon>Fungi</taxon>
        <taxon>Dikarya</taxon>
        <taxon>Basidiomycota</taxon>
        <taxon>Agaricomycotina</taxon>
        <taxon>Agaricomycetes</taxon>
        <taxon>Agaricomycetidae</taxon>
        <taxon>Agaricales</taxon>
        <taxon>Marasmiineae</taxon>
        <taxon>Mycenaceae</taxon>
        <taxon>Mycena</taxon>
    </lineage>
</organism>
<evidence type="ECO:0000313" key="3">
    <source>
        <dbReference type="Proteomes" id="UP000815677"/>
    </source>
</evidence>
<evidence type="ECO:0000313" key="2">
    <source>
        <dbReference type="EMBL" id="GAT53438.1"/>
    </source>
</evidence>
<name>A0ABQ0LQS2_MYCCL</name>